<evidence type="ECO:0000313" key="3">
    <source>
        <dbReference type="Proteomes" id="UP000287519"/>
    </source>
</evidence>
<reference evidence="2 3" key="1">
    <citation type="submission" date="2018-11" db="EMBL/GenBank/DDBJ databases">
        <title>Microbial catabolism of amino acid.</title>
        <authorList>
            <person name="Hibi M."/>
            <person name="Ogawa J."/>
        </authorList>
    </citation>
    <scope>NUCLEOTIDE SEQUENCE [LARGE SCALE GENOMIC DNA]</scope>
    <source>
        <strain evidence="2 3">C31-06</strain>
    </source>
</reference>
<dbReference type="GO" id="GO:0006310">
    <property type="term" value="P:DNA recombination"/>
    <property type="evidence" value="ECO:0007669"/>
    <property type="project" value="UniProtKB-KW"/>
</dbReference>
<organism evidence="2 3">
    <name type="scientific">Rhodococcus wratislaviensis</name>
    <name type="common">Tsukamurella wratislaviensis</name>
    <dbReference type="NCBI Taxonomy" id="44752"/>
    <lineage>
        <taxon>Bacteria</taxon>
        <taxon>Bacillati</taxon>
        <taxon>Actinomycetota</taxon>
        <taxon>Actinomycetes</taxon>
        <taxon>Mycobacteriales</taxon>
        <taxon>Nocardiaceae</taxon>
        <taxon>Rhodococcus</taxon>
    </lineage>
</organism>
<evidence type="ECO:0000313" key="2">
    <source>
        <dbReference type="EMBL" id="GCE44683.1"/>
    </source>
</evidence>
<sequence>MTRNAAIGDLALATGLRLGEFTHLLPWEIPALPPARTAIPIPFPVPAGITKGRKFRTTWISYDALAGLHDYLQLDRAAVTVESSWRPPRRWGEPMHVSEPDARGGRINGIRRSWESLTPPERRRLVAPEGGSCLLAVKADGGPFTAWATVFERTADRIRARFEPRFPHVHPHRLRHCFSMQTLEYLVTGYYRQAAKLVRHTDADAALIFYLTKADPLLVLRDLLGHSTVLTTEKYLKRLDTTRIYRQAYETEGAAAGLIDATAAQWEADAEFDHDTDGDL</sequence>
<keyword evidence="1" id="KW-0233">DNA recombination</keyword>
<dbReference type="GO" id="GO:0003677">
    <property type="term" value="F:DNA binding"/>
    <property type="evidence" value="ECO:0007669"/>
    <property type="project" value="InterPro"/>
</dbReference>
<dbReference type="Proteomes" id="UP000287519">
    <property type="component" value="Unassembled WGS sequence"/>
</dbReference>
<dbReference type="GO" id="GO:0015074">
    <property type="term" value="P:DNA integration"/>
    <property type="evidence" value="ECO:0007669"/>
    <property type="project" value="InterPro"/>
</dbReference>
<accession>A0A402CMB2</accession>
<dbReference type="AlphaFoldDB" id="A0A402CMB2"/>
<proteinExistence type="predicted"/>
<protein>
    <submittedName>
        <fullName evidence="2">Putative integrase</fullName>
    </submittedName>
</protein>
<dbReference type="InterPro" id="IPR013762">
    <property type="entry name" value="Integrase-like_cat_sf"/>
</dbReference>
<name>A0A402CMB2_RHOWR</name>
<evidence type="ECO:0000256" key="1">
    <source>
        <dbReference type="ARBA" id="ARBA00023172"/>
    </source>
</evidence>
<dbReference type="SUPFAM" id="SSF56349">
    <property type="entry name" value="DNA breaking-rejoining enzymes"/>
    <property type="match status" value="1"/>
</dbReference>
<gene>
    <name evidence="2" type="ORF">Rhow_000274</name>
</gene>
<comment type="caution">
    <text evidence="2">The sequence shown here is derived from an EMBL/GenBank/DDBJ whole genome shotgun (WGS) entry which is preliminary data.</text>
</comment>
<dbReference type="EMBL" id="BHYM01000103">
    <property type="protein sequence ID" value="GCE44683.1"/>
    <property type="molecule type" value="Genomic_DNA"/>
</dbReference>
<dbReference type="InterPro" id="IPR011010">
    <property type="entry name" value="DNA_brk_join_enz"/>
</dbReference>
<keyword evidence="3" id="KW-1185">Reference proteome</keyword>
<dbReference type="Gene3D" id="1.10.443.10">
    <property type="entry name" value="Intergrase catalytic core"/>
    <property type="match status" value="1"/>
</dbReference>